<accession>A0A9E7N6N4</accession>
<keyword evidence="2" id="KW-1133">Transmembrane helix</keyword>
<feature type="transmembrane region" description="Helical" evidence="2">
    <location>
        <begin position="100"/>
        <end position="124"/>
    </location>
</feature>
<dbReference type="RefSeq" id="WP_254156449.1">
    <property type="nucleotide sequence ID" value="NZ_CP100355.1"/>
</dbReference>
<name>A0A9E7N6N4_9EURY</name>
<protein>
    <submittedName>
        <fullName evidence="4">Phosphatase PAP2 family protein</fullName>
    </submittedName>
</protein>
<dbReference type="PANTHER" id="PTHR14969:SF13">
    <property type="entry name" value="AT30094P"/>
    <property type="match status" value="1"/>
</dbReference>
<feature type="domain" description="Phosphatidic acid phosphatase type 2/haloperoxidase" evidence="3">
    <location>
        <begin position="137"/>
        <end position="257"/>
    </location>
</feature>
<dbReference type="Gene3D" id="1.20.144.10">
    <property type="entry name" value="Phosphatidic acid phosphatase type 2/haloperoxidase"/>
    <property type="match status" value="1"/>
</dbReference>
<feature type="transmembrane region" description="Helical" evidence="2">
    <location>
        <begin position="190"/>
        <end position="208"/>
    </location>
</feature>
<feature type="transmembrane region" description="Helical" evidence="2">
    <location>
        <begin position="215"/>
        <end position="236"/>
    </location>
</feature>
<dbReference type="SUPFAM" id="SSF48317">
    <property type="entry name" value="Acid phosphatase/Vanadium-dependent haloperoxidase"/>
    <property type="match status" value="1"/>
</dbReference>
<feature type="compositionally biased region" description="Acidic residues" evidence="1">
    <location>
        <begin position="274"/>
        <end position="286"/>
    </location>
</feature>
<gene>
    <name evidence="4" type="ORF">NGM29_11945</name>
</gene>
<feature type="region of interest" description="Disordered" evidence="1">
    <location>
        <begin position="267"/>
        <end position="286"/>
    </location>
</feature>
<proteinExistence type="predicted"/>
<feature type="transmembrane region" description="Helical" evidence="2">
    <location>
        <begin position="6"/>
        <end position="24"/>
    </location>
</feature>
<keyword evidence="2" id="KW-0812">Transmembrane</keyword>
<dbReference type="InterPro" id="IPR000326">
    <property type="entry name" value="PAP2/HPO"/>
</dbReference>
<evidence type="ECO:0000313" key="5">
    <source>
        <dbReference type="Proteomes" id="UP001056855"/>
    </source>
</evidence>
<dbReference type="SMART" id="SM00014">
    <property type="entry name" value="acidPPc"/>
    <property type="match status" value="1"/>
</dbReference>
<evidence type="ECO:0000256" key="1">
    <source>
        <dbReference type="SAM" id="MobiDB-lite"/>
    </source>
</evidence>
<dbReference type="PANTHER" id="PTHR14969">
    <property type="entry name" value="SPHINGOSINE-1-PHOSPHATE PHOSPHOHYDROLASE"/>
    <property type="match status" value="1"/>
</dbReference>
<organism evidence="4 5">
    <name type="scientific">Natronosalvus rutilus</name>
    <dbReference type="NCBI Taxonomy" id="2953753"/>
    <lineage>
        <taxon>Archaea</taxon>
        <taxon>Methanobacteriati</taxon>
        <taxon>Methanobacteriota</taxon>
        <taxon>Stenosarchaea group</taxon>
        <taxon>Halobacteria</taxon>
        <taxon>Halobacteriales</taxon>
        <taxon>Natrialbaceae</taxon>
        <taxon>Natronosalvus</taxon>
    </lineage>
</organism>
<dbReference type="CDD" id="cd03386">
    <property type="entry name" value="PAP2_Aur1_like"/>
    <property type="match status" value="1"/>
</dbReference>
<evidence type="ECO:0000259" key="3">
    <source>
        <dbReference type="SMART" id="SM00014"/>
    </source>
</evidence>
<dbReference type="InterPro" id="IPR036938">
    <property type="entry name" value="PAP2/HPO_sf"/>
</dbReference>
<sequence length="286" mass="31341">MALLTVVFVTGLIVATGLVTTCAFSTSLEQFRHAIADFDRRLVEIAPYLGVAALFFLAKQATNDLSLRISRALGWDITDSLYELEGLFVADLQAAVPESLIAFFSAMYMFGFPYLLVVPLVLYFVHTSSRHLKGVLTAYVLNYAVGAILYTLFIAYGPRNRVPHHVSGLMYEIYPETQTLTAAVSSNTDVFPSLHTSFAVVVALFAWRTRKTYPLWFYVSSITATAVVLSTMVLGIHWLTDVVAGLVLGLWSVVVATRVVETFEGETDAPSSLEDGEESVASELGD</sequence>
<dbReference type="KEGG" id="sawl:NGM29_11945"/>
<reference evidence="4" key="1">
    <citation type="submission" date="2022-06" db="EMBL/GenBank/DDBJ databases">
        <title>Diverse halophilic archaea isolated from saline environments.</title>
        <authorList>
            <person name="Cui H.-L."/>
        </authorList>
    </citation>
    <scope>NUCLEOTIDE SEQUENCE</scope>
    <source>
        <strain evidence="4">WLHS1</strain>
    </source>
</reference>
<dbReference type="AlphaFoldDB" id="A0A9E7N6N4"/>
<keyword evidence="2" id="KW-0472">Membrane</keyword>
<dbReference type="InterPro" id="IPR026841">
    <property type="entry name" value="Aur1/Ipt1"/>
</dbReference>
<feature type="transmembrane region" description="Helical" evidence="2">
    <location>
        <begin position="45"/>
        <end position="62"/>
    </location>
</feature>
<dbReference type="Proteomes" id="UP001056855">
    <property type="component" value="Chromosome"/>
</dbReference>
<evidence type="ECO:0000256" key="2">
    <source>
        <dbReference type="SAM" id="Phobius"/>
    </source>
</evidence>
<dbReference type="GO" id="GO:0016020">
    <property type="term" value="C:membrane"/>
    <property type="evidence" value="ECO:0007669"/>
    <property type="project" value="UniProtKB-SubCell"/>
</dbReference>
<dbReference type="EMBL" id="CP100355">
    <property type="protein sequence ID" value="UTF52500.1"/>
    <property type="molecule type" value="Genomic_DNA"/>
</dbReference>
<evidence type="ECO:0000313" key="4">
    <source>
        <dbReference type="EMBL" id="UTF52500.1"/>
    </source>
</evidence>
<dbReference type="Pfam" id="PF14378">
    <property type="entry name" value="PAP2_3"/>
    <property type="match status" value="1"/>
</dbReference>
<feature type="transmembrane region" description="Helical" evidence="2">
    <location>
        <begin position="136"/>
        <end position="156"/>
    </location>
</feature>
<dbReference type="GeneID" id="73290769"/>
<keyword evidence="5" id="KW-1185">Reference proteome</keyword>